<dbReference type="InterPro" id="IPR044060">
    <property type="entry name" value="Bacterial_rp_domain"/>
</dbReference>
<keyword evidence="1" id="KW-0812">Transmembrane</keyword>
<keyword evidence="1" id="KW-0472">Membrane</keyword>
<evidence type="ECO:0000256" key="2">
    <source>
        <dbReference type="SAM" id="SignalP"/>
    </source>
</evidence>
<dbReference type="EMBL" id="QWLB01000022">
    <property type="protein sequence ID" value="RIH92245.1"/>
    <property type="molecule type" value="Genomic_DNA"/>
</dbReference>
<dbReference type="Proteomes" id="UP000266178">
    <property type="component" value="Unassembled WGS sequence"/>
</dbReference>
<evidence type="ECO:0000256" key="1">
    <source>
        <dbReference type="SAM" id="Phobius"/>
    </source>
</evidence>
<keyword evidence="2" id="KW-0732">Signal</keyword>
<feature type="transmembrane region" description="Helical" evidence="1">
    <location>
        <begin position="690"/>
        <end position="711"/>
    </location>
</feature>
<name>A0A399F968_9DEIN</name>
<evidence type="ECO:0000313" key="5">
    <source>
        <dbReference type="Proteomes" id="UP000266178"/>
    </source>
</evidence>
<evidence type="ECO:0000313" key="4">
    <source>
        <dbReference type="EMBL" id="RIH92245.1"/>
    </source>
</evidence>
<protein>
    <recommendedName>
        <fullName evidence="3">Bacterial repeat domain-containing protein</fullName>
    </recommendedName>
</protein>
<evidence type="ECO:0000259" key="3">
    <source>
        <dbReference type="Pfam" id="PF18998"/>
    </source>
</evidence>
<feature type="chain" id="PRO_5030071865" description="Bacterial repeat domain-containing protein" evidence="2">
    <location>
        <begin position="25"/>
        <end position="774"/>
    </location>
</feature>
<feature type="domain" description="Bacterial repeat" evidence="3">
    <location>
        <begin position="485"/>
        <end position="559"/>
    </location>
</feature>
<sequence>MQGMRMLALGILLMLDLLGTNAQAAPGYVDGNLASVSQICPITNLGAIASQNFVGFYADPNVPYPKTGDVGYVRAVGANVSPCTNDTIGFDFFLPDGATLAIDSTNPVRCYAIKFTNPTQIIEFTNNPPGFQGGCSQTPSTGTAGGLFFGYAVIAPGWQVDIRVPVRYNKQLLGLGGPASHRLTAIASTVWGTATPFVPVTVFYQAGFQNLQSSGIGATTAMLGVNLFSYFKGGQLYVDYGTTNAFGSSTPPATVPNTALNFPSVSTNLAGLSPNTTYYWRYRFVTDAGTFNSSTQTFTTSAASTFALTVNKNGTGSGTVTSSPSGINCGATCSASFAQGTTVTLTATPASGSVFAGWGGAGCSGTGGCTVTMSAAQSVTATFNTAQSFGTLNLQVSGLPSGNSATLTITGPGGFNQQRTILTGTGQSLSDVVTGIYTVTAPSVVMSGTTYNPSPASQNVTVTTGSATASVNYTQAPAATFALTVSKGGTGGGTVSSSPAGITCGATCTANFSSGASVILSAVADAGSSFAGWGGACSGTGTCSVTMDAAKSVTATFNTAPVGGLTITAAKPANAPTDATRNKGQSNVLMLAFTLNPSQATQLQSITLQASGSGNDSLDLTAVKLIRDANANGQIDSGETPIASGTFSADNGTLTLSTPLALSVGNSQFLVIADIASSLAARPAVLKAQILPTLPMPLLITLLPMMLLGAWRMRSLRVGLLALALALTLAACGGGQSTTSVNKTYQINLTAVSAQGNPTLNGLPITGATITVQK</sequence>
<gene>
    <name evidence="4" type="ORF">Mgrana_01795</name>
</gene>
<dbReference type="Pfam" id="PF18998">
    <property type="entry name" value="Flg_new_2"/>
    <property type="match status" value="2"/>
</dbReference>
<organism evidence="4 5">
    <name type="scientific">Meiothermus granaticius NBRC 107808</name>
    <dbReference type="NCBI Taxonomy" id="1227551"/>
    <lineage>
        <taxon>Bacteria</taxon>
        <taxon>Thermotogati</taxon>
        <taxon>Deinococcota</taxon>
        <taxon>Deinococci</taxon>
        <taxon>Thermales</taxon>
        <taxon>Thermaceae</taxon>
        <taxon>Meiothermus</taxon>
    </lineage>
</organism>
<feature type="transmembrane region" description="Helical" evidence="1">
    <location>
        <begin position="718"/>
        <end position="736"/>
    </location>
</feature>
<reference evidence="4 5" key="1">
    <citation type="submission" date="2018-08" db="EMBL/GenBank/DDBJ databases">
        <title>Meiothermus granaticius genome AF-68 sequencing project.</title>
        <authorList>
            <person name="Da Costa M.S."/>
            <person name="Albuquerque L."/>
            <person name="Raposo P."/>
            <person name="Froufe H.J.C."/>
            <person name="Barroso C.S."/>
            <person name="Egas C."/>
        </authorList>
    </citation>
    <scope>NUCLEOTIDE SEQUENCE [LARGE SCALE GENOMIC DNA]</scope>
    <source>
        <strain evidence="4 5">AF-68</strain>
    </source>
</reference>
<dbReference type="AlphaFoldDB" id="A0A399F968"/>
<feature type="signal peptide" evidence="2">
    <location>
        <begin position="1"/>
        <end position="24"/>
    </location>
</feature>
<keyword evidence="1" id="KW-1133">Transmembrane helix</keyword>
<accession>A0A399F968</accession>
<keyword evidence="5" id="KW-1185">Reference proteome</keyword>
<proteinExistence type="predicted"/>
<feature type="domain" description="Bacterial repeat" evidence="3">
    <location>
        <begin position="309"/>
        <end position="385"/>
    </location>
</feature>
<comment type="caution">
    <text evidence="4">The sequence shown here is derived from an EMBL/GenBank/DDBJ whole genome shotgun (WGS) entry which is preliminary data.</text>
</comment>